<dbReference type="Pfam" id="PF16911">
    <property type="entry name" value="PapA_C"/>
    <property type="match status" value="1"/>
</dbReference>
<dbReference type="RefSeq" id="WP_251916787.1">
    <property type="nucleotide sequence ID" value="NZ_JAMRXG010000015.1"/>
</dbReference>
<dbReference type="Gene3D" id="3.30.559.30">
    <property type="entry name" value="Nonribosomal peptide synthetase, condensation domain"/>
    <property type="match status" value="1"/>
</dbReference>
<comment type="catalytic activity">
    <reaction evidence="3">
        <text>2 a mycocerosyl-[mycocerosic acid synthase] + a phthiodiolone = a dimycocerosyl phthiodiolone + 2 holo-[mycocerosic acid synthase].</text>
        <dbReference type="EC" id="2.3.1.282"/>
    </reaction>
</comment>
<comment type="catalytic activity">
    <reaction evidence="2">
        <text>2 a mycocerosyl-[mycocerosic acid synthase] + a phenolphthiocerol = a dimycocerosyl phenolphthiocerol + 2 holo-[mycocerosic acid synthase].</text>
        <dbReference type="EC" id="2.3.1.282"/>
    </reaction>
</comment>
<dbReference type="Proteomes" id="UP001139157">
    <property type="component" value="Unassembled WGS sequence"/>
</dbReference>
<evidence type="ECO:0000256" key="4">
    <source>
        <dbReference type="ARBA" id="ARBA00006558"/>
    </source>
</evidence>
<name>A0A9X2EBV5_9NOCA</name>
<evidence type="ECO:0000256" key="1">
    <source>
        <dbReference type="ARBA" id="ARBA00000026"/>
    </source>
</evidence>
<evidence type="ECO:0000256" key="10">
    <source>
        <dbReference type="ARBA" id="ARBA00030465"/>
    </source>
</evidence>
<proteinExistence type="inferred from homology"/>
<accession>A0A9X2EBV5</accession>
<dbReference type="InterPro" id="IPR031641">
    <property type="entry name" value="PapA_C"/>
</dbReference>
<protein>
    <recommendedName>
        <fullName evidence="6">Phthiocerol/phthiodiolone dimycocerosyl transferase</fullName>
        <ecNumber evidence="5">2.3.1.282</ecNumber>
    </recommendedName>
    <alternativeName>
        <fullName evidence="12">Acyltransferase PapA5</fullName>
    </alternativeName>
    <alternativeName>
        <fullName evidence="10">Phthiocerol/phthiodiolone O-acyltransferase</fullName>
    </alternativeName>
    <alternativeName>
        <fullName evidence="11">Polyketide synthase-associated protein A5</fullName>
    </alternativeName>
</protein>
<evidence type="ECO:0000256" key="11">
    <source>
        <dbReference type="ARBA" id="ARBA00032317"/>
    </source>
</evidence>
<feature type="domain" description="Phthiocerol/phthiodiolone dimycocerosyl transferase C-terminal" evidence="13">
    <location>
        <begin position="177"/>
        <end position="359"/>
    </location>
</feature>
<reference evidence="14" key="1">
    <citation type="submission" date="2022-06" db="EMBL/GenBank/DDBJ databases">
        <title>Novel species in genus nocardia.</title>
        <authorList>
            <person name="Li F."/>
        </authorList>
    </citation>
    <scope>NUCLEOTIDE SEQUENCE</scope>
    <source>
        <strain evidence="14">CDC141</strain>
    </source>
</reference>
<evidence type="ECO:0000256" key="6">
    <source>
        <dbReference type="ARBA" id="ARBA00013449"/>
    </source>
</evidence>
<evidence type="ECO:0000313" key="15">
    <source>
        <dbReference type="Proteomes" id="UP001139157"/>
    </source>
</evidence>
<dbReference type="SUPFAM" id="SSF52777">
    <property type="entry name" value="CoA-dependent acyltransferases"/>
    <property type="match status" value="2"/>
</dbReference>
<dbReference type="GO" id="GO:0016746">
    <property type="term" value="F:acyltransferase activity"/>
    <property type="evidence" value="ECO:0007669"/>
    <property type="project" value="UniProtKB-KW"/>
</dbReference>
<keyword evidence="7" id="KW-0443">Lipid metabolism</keyword>
<dbReference type="Gene3D" id="3.30.559.10">
    <property type="entry name" value="Chloramphenicol acetyltransferase-like domain"/>
    <property type="match status" value="1"/>
</dbReference>
<evidence type="ECO:0000313" key="14">
    <source>
        <dbReference type="EMBL" id="MCM6777544.1"/>
    </source>
</evidence>
<dbReference type="EC" id="2.3.1.282" evidence="5"/>
<evidence type="ECO:0000256" key="3">
    <source>
        <dbReference type="ARBA" id="ARBA00001907"/>
    </source>
</evidence>
<evidence type="ECO:0000256" key="9">
    <source>
        <dbReference type="ARBA" id="ARBA00023315"/>
    </source>
</evidence>
<evidence type="ECO:0000256" key="2">
    <source>
        <dbReference type="ARBA" id="ARBA00000625"/>
    </source>
</evidence>
<keyword evidence="9" id="KW-0012">Acyltransferase</keyword>
<dbReference type="InterPro" id="IPR023213">
    <property type="entry name" value="CAT-like_dom_sf"/>
</dbReference>
<evidence type="ECO:0000256" key="12">
    <source>
        <dbReference type="ARBA" id="ARBA00033407"/>
    </source>
</evidence>
<evidence type="ECO:0000256" key="5">
    <source>
        <dbReference type="ARBA" id="ARBA00012866"/>
    </source>
</evidence>
<evidence type="ECO:0000259" key="13">
    <source>
        <dbReference type="Pfam" id="PF16911"/>
    </source>
</evidence>
<evidence type="ECO:0000256" key="7">
    <source>
        <dbReference type="ARBA" id="ARBA00022516"/>
    </source>
</evidence>
<keyword evidence="7" id="KW-0444">Lipid biosynthesis</keyword>
<keyword evidence="8" id="KW-0808">Transferase</keyword>
<comment type="caution">
    <text evidence="14">The sequence shown here is derived from an EMBL/GenBank/DDBJ whole genome shotgun (WGS) entry which is preliminary data.</text>
</comment>
<gene>
    <name evidence="14" type="ORF">NDR86_29055</name>
</gene>
<sequence>MTLCVGEVDTALLHRAFELLCRKFPILRGTIELTGGGAELHIPDDSSSAATVDIAAGPIAGRLGRDVAPLDPARTLAELTTVSEGATTAVALRISHAINDATLGFALLAHFWHAAAALAGTVEYPDPTPVYPLSLEHAYLARAMDLPAPAVPTGGPVRGLAVDDVGAGTGFGPDLAQRITLSQADTAALLGRARAAGTTLHALLAAAIVRAERATITESTDAATELPMIMFHLADLRPHLCPAARPDEVTNALAFAPTITVCEHGTDLGVLAKQVKTQIVDGIEGGTALAVMLAAASAAAHGRARETVGNFITNWGVVPDLPVPAGLEIVDFRGFATSEPVSWVGYFVSTFAGRCSIELAFSSRFHPPAQIAELRELIVANLAQLNHPPLP</sequence>
<organism evidence="14 15">
    <name type="scientific">Nocardia pulmonis</name>
    <dbReference type="NCBI Taxonomy" id="2951408"/>
    <lineage>
        <taxon>Bacteria</taxon>
        <taxon>Bacillati</taxon>
        <taxon>Actinomycetota</taxon>
        <taxon>Actinomycetes</taxon>
        <taxon>Mycobacteriales</taxon>
        <taxon>Nocardiaceae</taxon>
        <taxon>Nocardia</taxon>
    </lineage>
</organism>
<dbReference type="AlphaFoldDB" id="A0A9X2EBV5"/>
<dbReference type="EMBL" id="JAMRXG010000015">
    <property type="protein sequence ID" value="MCM6777544.1"/>
    <property type="molecule type" value="Genomic_DNA"/>
</dbReference>
<evidence type="ECO:0000256" key="8">
    <source>
        <dbReference type="ARBA" id="ARBA00022679"/>
    </source>
</evidence>
<comment type="catalytic activity">
    <reaction evidence="1">
        <text>2 a mycocerosyl-[mycocerosic acid synthase] + a phthiocerol = a dimycocerosyl phthiocerol + 2 holo-[mycocerosic acid synthase].</text>
        <dbReference type="EC" id="2.3.1.282"/>
    </reaction>
</comment>
<keyword evidence="15" id="KW-1185">Reference proteome</keyword>
<comment type="similarity">
    <text evidence="4">Belongs to the acyltransferase PapA5 family.</text>
</comment>